<dbReference type="AlphaFoldDB" id="A0A3N4IZN9"/>
<accession>A0A3N4IZN9</accession>
<keyword evidence="1" id="KW-1133">Transmembrane helix</keyword>
<reference evidence="2 3" key="1">
    <citation type="journal article" date="2018" name="Nat. Ecol. Evol.">
        <title>Pezizomycetes genomes reveal the molecular basis of ectomycorrhizal truffle lifestyle.</title>
        <authorList>
            <person name="Murat C."/>
            <person name="Payen T."/>
            <person name="Noel B."/>
            <person name="Kuo A."/>
            <person name="Morin E."/>
            <person name="Chen J."/>
            <person name="Kohler A."/>
            <person name="Krizsan K."/>
            <person name="Balestrini R."/>
            <person name="Da Silva C."/>
            <person name="Montanini B."/>
            <person name="Hainaut M."/>
            <person name="Levati E."/>
            <person name="Barry K.W."/>
            <person name="Belfiori B."/>
            <person name="Cichocki N."/>
            <person name="Clum A."/>
            <person name="Dockter R.B."/>
            <person name="Fauchery L."/>
            <person name="Guy J."/>
            <person name="Iotti M."/>
            <person name="Le Tacon F."/>
            <person name="Lindquist E.A."/>
            <person name="Lipzen A."/>
            <person name="Malagnac F."/>
            <person name="Mello A."/>
            <person name="Molinier V."/>
            <person name="Miyauchi S."/>
            <person name="Poulain J."/>
            <person name="Riccioni C."/>
            <person name="Rubini A."/>
            <person name="Sitrit Y."/>
            <person name="Splivallo R."/>
            <person name="Traeger S."/>
            <person name="Wang M."/>
            <person name="Zifcakova L."/>
            <person name="Wipf D."/>
            <person name="Zambonelli A."/>
            <person name="Paolocci F."/>
            <person name="Nowrousian M."/>
            <person name="Ottonello S."/>
            <person name="Baldrian P."/>
            <person name="Spatafora J.W."/>
            <person name="Henrissat B."/>
            <person name="Nagy L.G."/>
            <person name="Aury J.M."/>
            <person name="Wincker P."/>
            <person name="Grigoriev I.V."/>
            <person name="Bonfante P."/>
            <person name="Martin F.M."/>
        </authorList>
    </citation>
    <scope>NUCLEOTIDE SEQUENCE [LARGE SCALE GENOMIC DNA]</scope>
    <source>
        <strain evidence="2 3">120613-1</strain>
    </source>
</reference>
<dbReference type="EMBL" id="ML120557">
    <property type="protein sequence ID" value="RPA89761.1"/>
    <property type="molecule type" value="Genomic_DNA"/>
</dbReference>
<dbReference type="Proteomes" id="UP000276215">
    <property type="component" value="Unassembled WGS sequence"/>
</dbReference>
<evidence type="ECO:0000313" key="3">
    <source>
        <dbReference type="Proteomes" id="UP000276215"/>
    </source>
</evidence>
<keyword evidence="1" id="KW-0812">Transmembrane</keyword>
<evidence type="ECO:0000256" key="1">
    <source>
        <dbReference type="SAM" id="Phobius"/>
    </source>
</evidence>
<sequence length="104" mass="11578">MHLLLCPFASLPFCFSALLLLCTLTSLLFCFSAGFLLCGFTPLPYDDFPSSEGLLFCCIIIFPCFCLVFFCFLYVVLFRVISLDGFTSLPSSNTPTVRSNIVFP</sequence>
<feature type="transmembrane region" description="Helical" evidence="1">
    <location>
        <begin position="54"/>
        <end position="77"/>
    </location>
</feature>
<gene>
    <name evidence="2" type="ORF">L873DRAFT_591756</name>
</gene>
<organism evidence="2 3">
    <name type="scientific">Choiromyces venosus 120613-1</name>
    <dbReference type="NCBI Taxonomy" id="1336337"/>
    <lineage>
        <taxon>Eukaryota</taxon>
        <taxon>Fungi</taxon>
        <taxon>Dikarya</taxon>
        <taxon>Ascomycota</taxon>
        <taxon>Pezizomycotina</taxon>
        <taxon>Pezizomycetes</taxon>
        <taxon>Pezizales</taxon>
        <taxon>Tuberaceae</taxon>
        <taxon>Choiromyces</taxon>
    </lineage>
</organism>
<keyword evidence="3" id="KW-1185">Reference proteome</keyword>
<protein>
    <submittedName>
        <fullName evidence="2">Uncharacterized protein</fullName>
    </submittedName>
</protein>
<evidence type="ECO:0000313" key="2">
    <source>
        <dbReference type="EMBL" id="RPA89761.1"/>
    </source>
</evidence>
<feature type="non-terminal residue" evidence="2">
    <location>
        <position position="104"/>
    </location>
</feature>
<name>A0A3N4IZN9_9PEZI</name>
<proteinExistence type="predicted"/>
<keyword evidence="1" id="KW-0472">Membrane</keyword>